<sequence>MTHEWRKAPVGIDAEHWVTRPDCRSVLAVAHTITSCHRLLDVVEYVEDDPRVQVVFTVGPDVFSHGVVRYLESLGALVLPWQHAVRERFDLGLAASYGGLHEVHAPLVVMAHGAGHGKPVSNRGPGTAVQRTATAYGLDSQRLTRDGRVLAAAVALSHDDELDVLDRQCPEALDAAVVVGDPCFDRIVVSLPDRPRYRRALGVDEHQELVVVSSTWGRNGLFGHWPDLLSTVMDQLPAHRFRVGALLHPAVWHAHGHRQIRAWLRDCREAGLLLLEPTEDWRALVVAADYLIGDHGSVTTYAAAIGRRVLIQPGLAGIVTGGSPQALVTSTAGRLDPGRRLLPQLEAAAAMDPTAVVARLTSRPGQAATILRRTLYRLLDLTEPSRHRRVEPVDVPRLPGRERSHA</sequence>
<protein>
    <submittedName>
        <fullName evidence="1">Uncharacterized protein</fullName>
    </submittedName>
</protein>
<dbReference type="RefSeq" id="WP_212827197.1">
    <property type="nucleotide sequence ID" value="NZ_AP023359.1"/>
</dbReference>
<name>A0A810N1S0_9ACTN</name>
<dbReference type="AlphaFoldDB" id="A0A810N1S0"/>
<evidence type="ECO:0000313" key="1">
    <source>
        <dbReference type="EMBL" id="BCJ66830.1"/>
    </source>
</evidence>
<dbReference type="EMBL" id="AP023359">
    <property type="protein sequence ID" value="BCJ66830.1"/>
    <property type="molecule type" value="Genomic_DNA"/>
</dbReference>
<organism evidence="1 2">
    <name type="scientific">Polymorphospora rubra</name>
    <dbReference type="NCBI Taxonomy" id="338584"/>
    <lineage>
        <taxon>Bacteria</taxon>
        <taxon>Bacillati</taxon>
        <taxon>Actinomycetota</taxon>
        <taxon>Actinomycetes</taxon>
        <taxon>Micromonosporales</taxon>
        <taxon>Micromonosporaceae</taxon>
        <taxon>Polymorphospora</taxon>
    </lineage>
</organism>
<dbReference type="KEGG" id="pry:Prubr_38510"/>
<keyword evidence="2" id="KW-1185">Reference proteome</keyword>
<proteinExistence type="predicted"/>
<reference evidence="1" key="1">
    <citation type="submission" date="2020-08" db="EMBL/GenBank/DDBJ databases">
        <title>Whole genome shotgun sequence of Polymorphospora rubra NBRC 101157.</title>
        <authorList>
            <person name="Komaki H."/>
            <person name="Tamura T."/>
        </authorList>
    </citation>
    <scope>NUCLEOTIDE SEQUENCE</scope>
    <source>
        <strain evidence="1">NBRC 101157</strain>
    </source>
</reference>
<evidence type="ECO:0000313" key="2">
    <source>
        <dbReference type="Proteomes" id="UP000680866"/>
    </source>
</evidence>
<dbReference type="SUPFAM" id="SSF53756">
    <property type="entry name" value="UDP-Glycosyltransferase/glycogen phosphorylase"/>
    <property type="match status" value="1"/>
</dbReference>
<gene>
    <name evidence="1" type="ORF">Prubr_38510</name>
</gene>
<dbReference type="Proteomes" id="UP000680866">
    <property type="component" value="Chromosome"/>
</dbReference>
<accession>A0A810N1S0</accession>